<keyword evidence="7 11" id="KW-0297">G-protein coupled receptor</keyword>
<dbReference type="GO" id="GO:0004930">
    <property type="term" value="F:G protein-coupled receptor activity"/>
    <property type="evidence" value="ECO:0007669"/>
    <property type="project" value="UniProtKB-KW"/>
</dbReference>
<dbReference type="Pfam" id="PF13853">
    <property type="entry name" value="7tm_4"/>
    <property type="match status" value="1"/>
</dbReference>
<evidence type="ECO:0000256" key="8">
    <source>
        <dbReference type="ARBA" id="ARBA00023136"/>
    </source>
</evidence>
<evidence type="ECO:0000313" key="14">
    <source>
        <dbReference type="Proteomes" id="UP000515156"/>
    </source>
</evidence>
<dbReference type="PRINTS" id="PR00237">
    <property type="entry name" value="GPCRRHODOPSN"/>
</dbReference>
<dbReference type="Proteomes" id="UP000515156">
    <property type="component" value="Chromosome 2"/>
</dbReference>
<sequence length="319" mass="36359">MMQPKMEKRNETLASNFVLVGLVTVWEQQIVLFVVLLQIYLITLLGNSLIIAMIRLSSQLHTPMYFFLSILSIVDICSISVIVPNMLNNLLSDNKSISFSGCITQLYFCISFVGTEYFLLAAMAYDRYVAICSPLRYTLVMNPRLCLYLAASSFVGGFLMSLLHTLLISRLSFCGSKIINHFFCDMTALFKLSCTDTYINELMIFIEGPFSIVMPFVIIMLSYCRIITSILKMSSVEKRYKAFSTCSSHFTVVTLLYGSVIALYMRPSSMYSPGKEKVVALIYIVVIPMLNPFIYSLRNNDMKKALRKQFGRKCYHCRI</sequence>
<feature type="transmembrane region" description="Helical" evidence="12">
    <location>
        <begin position="103"/>
        <end position="125"/>
    </location>
</feature>
<keyword evidence="2 12" id="KW-1003">Cell membrane</keyword>
<keyword evidence="14" id="KW-1185">Reference proteome</keyword>
<evidence type="ECO:0000256" key="9">
    <source>
        <dbReference type="ARBA" id="ARBA00023170"/>
    </source>
</evidence>
<evidence type="ECO:0000256" key="7">
    <source>
        <dbReference type="ARBA" id="ARBA00023040"/>
    </source>
</evidence>
<dbReference type="RefSeq" id="XP_030047839.1">
    <property type="nucleotide sequence ID" value="XM_030191979.1"/>
</dbReference>
<evidence type="ECO:0000256" key="10">
    <source>
        <dbReference type="ARBA" id="ARBA00023224"/>
    </source>
</evidence>
<dbReference type="CDD" id="cd13954">
    <property type="entry name" value="7tmA_OR"/>
    <property type="match status" value="1"/>
</dbReference>
<dbReference type="InterPro" id="IPR017452">
    <property type="entry name" value="GPCR_Rhodpsn_7TM"/>
</dbReference>
<keyword evidence="6 12" id="KW-1133">Transmembrane helix</keyword>
<evidence type="ECO:0000256" key="5">
    <source>
        <dbReference type="ARBA" id="ARBA00022725"/>
    </source>
</evidence>
<dbReference type="GO" id="GO:0004984">
    <property type="term" value="F:olfactory receptor activity"/>
    <property type="evidence" value="ECO:0007669"/>
    <property type="project" value="InterPro"/>
</dbReference>
<dbReference type="PROSITE" id="PS00237">
    <property type="entry name" value="G_PROTEIN_RECEP_F1_1"/>
    <property type="match status" value="1"/>
</dbReference>
<dbReference type="GeneID" id="115461928"/>
<evidence type="ECO:0000313" key="15">
    <source>
        <dbReference type="RefSeq" id="XP_030047839.1"/>
    </source>
</evidence>
<evidence type="ECO:0000256" key="1">
    <source>
        <dbReference type="ARBA" id="ARBA00004651"/>
    </source>
</evidence>
<feature type="transmembrane region" description="Helical" evidence="12">
    <location>
        <begin position="278"/>
        <end position="297"/>
    </location>
</feature>
<evidence type="ECO:0000256" key="12">
    <source>
        <dbReference type="RuleBase" id="RU363047"/>
    </source>
</evidence>
<evidence type="ECO:0000256" key="2">
    <source>
        <dbReference type="ARBA" id="ARBA00022475"/>
    </source>
</evidence>
<keyword evidence="4 11" id="KW-0812">Transmembrane</keyword>
<keyword evidence="5 12" id="KW-0552">Olfaction</keyword>
<feature type="domain" description="G-protein coupled receptors family 1 profile" evidence="13">
    <location>
        <begin position="46"/>
        <end position="295"/>
    </location>
</feature>
<dbReference type="PANTHER" id="PTHR26452">
    <property type="entry name" value="OLFACTORY RECEPTOR"/>
    <property type="match status" value="1"/>
</dbReference>
<proteinExistence type="inferred from homology"/>
<evidence type="ECO:0000256" key="11">
    <source>
        <dbReference type="RuleBase" id="RU000688"/>
    </source>
</evidence>
<dbReference type="KEGG" id="muo:115461928"/>
<feature type="transmembrane region" description="Helical" evidence="12">
    <location>
        <begin position="30"/>
        <end position="52"/>
    </location>
</feature>
<dbReference type="PRINTS" id="PR00245">
    <property type="entry name" value="OLFACTORYR"/>
</dbReference>
<dbReference type="InterPro" id="IPR000725">
    <property type="entry name" value="Olfact_rcpt"/>
</dbReference>
<feature type="transmembrane region" description="Helical" evidence="12">
    <location>
        <begin position="243"/>
        <end position="266"/>
    </location>
</feature>
<comment type="subcellular location">
    <subcellularLocation>
        <location evidence="1 12">Cell membrane</location>
        <topology evidence="1 12">Multi-pass membrane protein</topology>
    </subcellularLocation>
</comment>
<dbReference type="InterPro" id="IPR000276">
    <property type="entry name" value="GPCR_Rhodpsn"/>
</dbReference>
<dbReference type="AlphaFoldDB" id="A0A6P7XCG1"/>
<dbReference type="FunFam" id="1.20.1070.10:FF:000001">
    <property type="entry name" value="Olfactory receptor"/>
    <property type="match status" value="1"/>
</dbReference>
<keyword evidence="3 12" id="KW-0716">Sensory transduction</keyword>
<keyword evidence="8 12" id="KW-0472">Membrane</keyword>
<evidence type="ECO:0000256" key="6">
    <source>
        <dbReference type="ARBA" id="ARBA00022989"/>
    </source>
</evidence>
<dbReference type="OrthoDB" id="9975554at2759"/>
<dbReference type="GO" id="GO:0005886">
    <property type="term" value="C:plasma membrane"/>
    <property type="evidence" value="ECO:0007669"/>
    <property type="project" value="UniProtKB-SubCell"/>
</dbReference>
<name>A0A6P7XCG1_9AMPH</name>
<keyword evidence="10 11" id="KW-0807">Transducer</keyword>
<evidence type="ECO:0000256" key="3">
    <source>
        <dbReference type="ARBA" id="ARBA00022606"/>
    </source>
</evidence>
<accession>A0A6P7XCG1</accession>
<evidence type="ECO:0000259" key="13">
    <source>
        <dbReference type="PROSITE" id="PS50262"/>
    </source>
</evidence>
<keyword evidence="9 11" id="KW-0675">Receptor</keyword>
<feature type="transmembrane region" description="Helical" evidence="12">
    <location>
        <begin position="145"/>
        <end position="167"/>
    </location>
</feature>
<feature type="transmembrane region" description="Helical" evidence="12">
    <location>
        <begin position="64"/>
        <end position="83"/>
    </location>
</feature>
<organism evidence="14 15">
    <name type="scientific">Microcaecilia unicolor</name>
    <dbReference type="NCBI Taxonomy" id="1415580"/>
    <lineage>
        <taxon>Eukaryota</taxon>
        <taxon>Metazoa</taxon>
        <taxon>Chordata</taxon>
        <taxon>Craniata</taxon>
        <taxon>Vertebrata</taxon>
        <taxon>Euteleostomi</taxon>
        <taxon>Amphibia</taxon>
        <taxon>Gymnophiona</taxon>
        <taxon>Siphonopidae</taxon>
        <taxon>Microcaecilia</taxon>
    </lineage>
</organism>
<reference evidence="15" key="1">
    <citation type="submission" date="2025-08" db="UniProtKB">
        <authorList>
            <consortium name="RefSeq"/>
        </authorList>
    </citation>
    <scope>IDENTIFICATION</scope>
</reference>
<dbReference type="InParanoid" id="A0A6P7XCG1"/>
<gene>
    <name evidence="15" type="primary">LOC115461928</name>
</gene>
<dbReference type="SUPFAM" id="SSF81321">
    <property type="entry name" value="Family A G protein-coupled receptor-like"/>
    <property type="match status" value="1"/>
</dbReference>
<comment type="similarity">
    <text evidence="11">Belongs to the G-protein coupled receptor 1 family.</text>
</comment>
<evidence type="ECO:0000256" key="4">
    <source>
        <dbReference type="ARBA" id="ARBA00022692"/>
    </source>
</evidence>
<dbReference type="Gene3D" id="1.20.1070.10">
    <property type="entry name" value="Rhodopsin 7-helix transmembrane proteins"/>
    <property type="match status" value="1"/>
</dbReference>
<dbReference type="PROSITE" id="PS50262">
    <property type="entry name" value="G_PROTEIN_RECEP_F1_2"/>
    <property type="match status" value="1"/>
</dbReference>
<dbReference type="InterPro" id="IPR050516">
    <property type="entry name" value="Olfactory_GPCR"/>
</dbReference>
<protein>
    <recommendedName>
        <fullName evidence="12">Olfactory receptor</fullName>
    </recommendedName>
</protein>